<accession>A0A378LCI9</accession>
<dbReference type="RefSeq" id="WP_162264076.1">
    <property type="nucleotide sequence ID" value="NZ_CAAAIO010000014.1"/>
</dbReference>
<evidence type="ECO:0000313" key="3">
    <source>
        <dbReference type="EMBL" id="KTD78571.1"/>
    </source>
</evidence>
<reference evidence="4 6" key="2">
    <citation type="submission" date="2018-06" db="EMBL/GenBank/DDBJ databases">
        <authorList>
            <consortium name="Pathogen Informatics"/>
            <person name="Doyle S."/>
        </authorList>
    </citation>
    <scope>NUCLEOTIDE SEQUENCE [LARGE SCALE GENOMIC DNA]</scope>
    <source>
        <strain evidence="4 6">NCTC11991</strain>
    </source>
</reference>
<evidence type="ECO:0000256" key="1">
    <source>
        <dbReference type="SAM" id="Coils"/>
    </source>
</evidence>
<dbReference type="Pfam" id="PF18242">
    <property type="entry name" value="LupA"/>
    <property type="match status" value="1"/>
</dbReference>
<evidence type="ECO:0000313" key="5">
    <source>
        <dbReference type="Proteomes" id="UP000054820"/>
    </source>
</evidence>
<evidence type="ECO:0000313" key="6">
    <source>
        <dbReference type="Proteomes" id="UP000255110"/>
    </source>
</evidence>
<sequence length="2081" mass="239063">MAVESEEYREKSLKTLIERCEKLNGKKKLTEKQKTLLTELHTLAADSNDSITLGFQSDAVIMLIIKQLATFSDKPTPDAAVFIYSKVTDQFDREKVENQRKHSNQGRYDVVFIQNRSTRDQLQDHDMNRLMPGSYGNIDVLAPANRFDAISLDVKEGMIKALKNKQIKHIFIPVGPGHWRGFYLTKPDADIEKYQLELFDPFGPSGANEICDFSLDLLKQCGIEEDQVTITTTGPTYPQRDVYACGDFTCAYSHKKMKELGAPSSAYIQEYITVLDSQGNKNDVLRHKSRELSKSLETRPVVPLVPLEEVERDDLQFTEVDRREFLIQLGKQLTNPDKIDKVVLDKEIAKIKSTFGTYKFASLRELDAYGVFNADGSINKVIATQYEIQFDEPKIKKRLEFYGLKHLSFREMIIFESVISSVIRDLTSENTKKALMLEAELHNLADWDPNLRSRRHAIKTELEYVKSHPPGKGLARACFAEFGSASKEFKLTHPLSMELAGPAKQMVGMGYFKFKDINVSISPGPYSARSLTPSKNPELYEPQRDIARYLNNLLTNNVTHVFAMGRVRPYAPMQEGLEHDFINYFIPDAHGRVTLPNIPELKDINITSRPIEKVGRFITYEISINGSNPIQIHHFPIQDKQPLKLAPEELAYVKNVGTTASVGENIHTHCRDGKGCSRQIAYLLTSLNPQYKQANHAELIAQMSTEKAAAFLEEDLELYVIYGTLLKQEIDKHLKQIGSQKIVKEEHKDLLALMEKYHELNSTPFPQLEAWVASVSQNPIIDQSTKPLFASLKSSTDFLVHAFKENRNPEELELFFDLQARRGGYQAILVEFALISTDPRLEREEEARLKKYESLFVARLQDAYLKNWKKISQEDRIVCVEVKANVSETLVGILDALITKHDPKKFTREVFDNLKREYERCIQRIELLEKIDDDYEMLDDELMQRSKVIAQLLVLGYDNLEVNPEHLITKMHLIYQRLGELSAANELSPQQWDELKKQFTALKTILNFIEPDKEKPDILLTLDKLFQGKREHLTHPFKWAISQVNTKTGHLDNYVGELGYAVLDAAFNELPKGYYGENGNGAYSKEIKQILDAITHLGETYKKPAPEKIDLLREPKFLTEKECEPVRQQVLQLISKHAPFLITATDDLRVRFENLDRDYLRLEKHSQLRAPEFQELKTRFDALKSEYLISGQHNVLMNQLIEKIEEQIKKVVALEAKDGLLLDSSAEKYSKSLDNILRIKAIKSGASQTTLDEIDYFESRIEKHIPKGIRYPKPPKLIVFDIADVLTDFSTNELKRVNELIHVLQYAEKHSIEVVLTTNGSPSPDTEDQALITKLKAKIAKEAGIDISNRLTFLNAVPLRQEKATIEKYLQSKISLLQQEIERLKSATPPAEDKEKLQAILKKLQLKLNSLIEKSATVRLSSGKFLNLDVVRHSHGFKDLDSYYQAVEGGVLKDFKDPELAKNIRINDFIEKRETWINLFKLAKVLMHSKSLKNPKPSLQTVLKDLIFDANKPERLQKKYGDLHQWAEAIQGVNAARAYFIRHIPQIDSFYQDRLAIQKLMYENSTVLNEEDIVFFEAEQDVIDRTHQHSNYRAIKLNDYNKDSFQYMIDLNYEMGAYNGVIAYLNEDKDHSPKAYGPKGINKTLESYLSSIPNFAEHGFQHSPIVLHVKMSTVLAKLPELSTKDTVQKRYMEQFFEAAMERFNQLPEELQDDFVTTYYRDADHALKAINQRLKELITSPPQDLMQFQNELIKLTDQLNKLIKKDAKFSRRVSPTFIGPEAKLLVSMIERILTSGNIDELSAEAEQVRFKKDHDKNRAMLYTEALANEPQVYLREIHPALKKLGLVNTAFIAEQYSLFVMQRLEPMIREYFDENATEQVAPTLPSLLGFLQDFMTQNDPDKNDKFKILPLLPLVKKLGGDLLKIVPYENMAHNLKGETNVDYNQQISALLKQATDYTSKIESSEEYKAKLFLDKAEQYLLTKEWNVGLQWTPRTVEVNGEEKSIPATVAEQLEVINRARKDHNYLDAKAEFIRIGHDKEISWTTSSYKARKYYSLFKFEENESDETSLEMEFSTINETSMP</sequence>
<evidence type="ECO:0000313" key="4">
    <source>
        <dbReference type="EMBL" id="STY24070.1"/>
    </source>
</evidence>
<organism evidence="4 6">
    <name type="scientific">Legionella steigerwaltii</name>
    <dbReference type="NCBI Taxonomy" id="460"/>
    <lineage>
        <taxon>Bacteria</taxon>
        <taxon>Pseudomonadati</taxon>
        <taxon>Pseudomonadota</taxon>
        <taxon>Gammaproteobacteria</taxon>
        <taxon>Legionellales</taxon>
        <taxon>Legionellaceae</taxon>
        <taxon>Legionella</taxon>
    </lineage>
</organism>
<keyword evidence="1" id="KW-0175">Coiled coil</keyword>
<dbReference type="EMBL" id="LNYZ01000009">
    <property type="protein sequence ID" value="KTD78571.1"/>
    <property type="molecule type" value="Genomic_DNA"/>
</dbReference>
<dbReference type="InterPro" id="IPR040938">
    <property type="entry name" value="LupA"/>
</dbReference>
<feature type="coiled-coil region" evidence="1">
    <location>
        <begin position="1367"/>
        <end position="1414"/>
    </location>
</feature>
<dbReference type="EMBL" id="UGOY01000001">
    <property type="protein sequence ID" value="STY24070.1"/>
    <property type="molecule type" value="Genomic_DNA"/>
</dbReference>
<keyword evidence="5" id="KW-1185">Reference proteome</keyword>
<gene>
    <name evidence="3" type="ORF">Lstg_1306</name>
    <name evidence="4" type="ORF">NCTC11991_02686</name>
</gene>
<feature type="domain" description="Legionella ubiquitin-specific protease A" evidence="2">
    <location>
        <begin position="119"/>
        <end position="295"/>
    </location>
</feature>
<protein>
    <submittedName>
        <fullName evidence="4">Dot/Icm secretion system substrate</fullName>
    </submittedName>
    <submittedName>
        <fullName evidence="3">Substrate of the Dot/Icm secretion system</fullName>
    </submittedName>
</protein>
<reference evidence="3 5" key="1">
    <citation type="submission" date="2015-11" db="EMBL/GenBank/DDBJ databases">
        <title>Genomic analysis of 38 Legionella species identifies large and diverse effector repertoires.</title>
        <authorList>
            <person name="Burstein D."/>
            <person name="Amaro F."/>
            <person name="Zusman T."/>
            <person name="Lifshitz Z."/>
            <person name="Cohen O."/>
            <person name="Gilbert J.A."/>
            <person name="Pupko T."/>
            <person name="Shuman H.A."/>
            <person name="Segal G."/>
        </authorList>
    </citation>
    <scope>NUCLEOTIDE SEQUENCE [LARGE SCALE GENOMIC DNA]</scope>
    <source>
        <strain evidence="3 5">SC-18-C9</strain>
    </source>
</reference>
<dbReference type="Proteomes" id="UP000255110">
    <property type="component" value="Unassembled WGS sequence"/>
</dbReference>
<name>A0A378LCI9_9GAMM</name>
<proteinExistence type="predicted"/>
<dbReference type="Proteomes" id="UP000054820">
    <property type="component" value="Unassembled WGS sequence"/>
</dbReference>
<evidence type="ECO:0000259" key="2">
    <source>
        <dbReference type="Pfam" id="PF18242"/>
    </source>
</evidence>